<dbReference type="CDD" id="cd01650">
    <property type="entry name" value="RT_nLTR_like"/>
    <property type="match status" value="1"/>
</dbReference>
<organism evidence="3 4">
    <name type="scientific">Cryptotermes secundus</name>
    <dbReference type="NCBI Taxonomy" id="105785"/>
    <lineage>
        <taxon>Eukaryota</taxon>
        <taxon>Metazoa</taxon>
        <taxon>Ecdysozoa</taxon>
        <taxon>Arthropoda</taxon>
        <taxon>Hexapoda</taxon>
        <taxon>Insecta</taxon>
        <taxon>Pterygota</taxon>
        <taxon>Neoptera</taxon>
        <taxon>Polyneoptera</taxon>
        <taxon>Dictyoptera</taxon>
        <taxon>Blattodea</taxon>
        <taxon>Blattoidea</taxon>
        <taxon>Termitoidae</taxon>
        <taxon>Kalotermitidae</taxon>
        <taxon>Cryptotermitinae</taxon>
        <taxon>Cryptotermes</taxon>
    </lineage>
</organism>
<dbReference type="GO" id="GO:0071897">
    <property type="term" value="P:DNA biosynthetic process"/>
    <property type="evidence" value="ECO:0007669"/>
    <property type="project" value="UniProtKB-ARBA"/>
</dbReference>
<feature type="domain" description="Reverse transcriptase" evidence="2">
    <location>
        <begin position="99"/>
        <end position="376"/>
    </location>
</feature>
<dbReference type="InParanoid" id="A0A2J7R958"/>
<keyword evidence="1" id="KW-0472">Membrane</keyword>
<evidence type="ECO:0000256" key="1">
    <source>
        <dbReference type="SAM" id="Phobius"/>
    </source>
</evidence>
<dbReference type="AlphaFoldDB" id="A0A2J7R958"/>
<accession>A0A2J7R958</accession>
<protein>
    <recommendedName>
        <fullName evidence="2">Reverse transcriptase domain-containing protein</fullName>
    </recommendedName>
</protein>
<keyword evidence="4" id="KW-1185">Reference proteome</keyword>
<comment type="caution">
    <text evidence="3">The sequence shown here is derived from an EMBL/GenBank/DDBJ whole genome shotgun (WGS) entry which is preliminary data.</text>
</comment>
<proteinExistence type="predicted"/>
<evidence type="ECO:0000313" key="3">
    <source>
        <dbReference type="EMBL" id="PNF37364.1"/>
    </source>
</evidence>
<dbReference type="InterPro" id="IPR000477">
    <property type="entry name" value="RT_dom"/>
</dbReference>
<reference evidence="3 4" key="1">
    <citation type="submission" date="2017-12" db="EMBL/GenBank/DDBJ databases">
        <title>Hemimetabolous genomes reveal molecular basis of termite eusociality.</title>
        <authorList>
            <person name="Harrison M.C."/>
            <person name="Jongepier E."/>
            <person name="Robertson H.M."/>
            <person name="Arning N."/>
            <person name="Bitard-Feildel T."/>
            <person name="Chao H."/>
            <person name="Childers C.P."/>
            <person name="Dinh H."/>
            <person name="Doddapaneni H."/>
            <person name="Dugan S."/>
            <person name="Gowin J."/>
            <person name="Greiner C."/>
            <person name="Han Y."/>
            <person name="Hu H."/>
            <person name="Hughes D.S.T."/>
            <person name="Huylmans A.-K."/>
            <person name="Kemena C."/>
            <person name="Kremer L.P.M."/>
            <person name="Lee S.L."/>
            <person name="Lopez-Ezquerra A."/>
            <person name="Mallet L."/>
            <person name="Monroy-Kuhn J.M."/>
            <person name="Moser A."/>
            <person name="Murali S.C."/>
            <person name="Muzny D.M."/>
            <person name="Otani S."/>
            <person name="Piulachs M.-D."/>
            <person name="Poelchau M."/>
            <person name="Qu J."/>
            <person name="Schaub F."/>
            <person name="Wada-Katsumata A."/>
            <person name="Worley K.C."/>
            <person name="Xie Q."/>
            <person name="Ylla G."/>
            <person name="Poulsen M."/>
            <person name="Gibbs R.A."/>
            <person name="Schal C."/>
            <person name="Richards S."/>
            <person name="Belles X."/>
            <person name="Korb J."/>
            <person name="Bornberg-Bauer E."/>
        </authorList>
    </citation>
    <scope>NUCLEOTIDE SEQUENCE [LARGE SCALE GENOMIC DNA]</scope>
    <source>
        <tissue evidence="3">Whole body</tissue>
    </source>
</reference>
<evidence type="ECO:0000313" key="4">
    <source>
        <dbReference type="Proteomes" id="UP000235965"/>
    </source>
</evidence>
<gene>
    <name evidence="3" type="ORF">B7P43_G17727</name>
</gene>
<name>A0A2J7R958_9NEOP</name>
<evidence type="ECO:0000259" key="2">
    <source>
        <dbReference type="PROSITE" id="PS50878"/>
    </source>
</evidence>
<dbReference type="Pfam" id="PF00078">
    <property type="entry name" value="RVT_1"/>
    <property type="match status" value="1"/>
</dbReference>
<feature type="transmembrane region" description="Helical" evidence="1">
    <location>
        <begin position="414"/>
        <end position="432"/>
    </location>
</feature>
<sequence>MSTHKVSCPNRTCNIFNKTFVETVNNLILDKNLIHPQTINNIDSLKDSFVLLEITEADLIKIIHSMANKKSAGLDDISPYLLKSCIPYIAKPLLELVNASIRDGIFPSILKKSVVSPIYKGGTKEDASNYRPITLVPTFSKVLEKVIVNQLIAFLDKHNILNKFQFGFRKKHSTNDAIATVIENIIDNLNDKINCNCVSLDLSKAFDCIQHNILMDKLYKYGVRGIPHMLIKSYLTNRTQQVKVLHRETNEIKEYLSSSLPVKFGVPQGSVLGPLLFILYINDFPHLTQGRSIMYADDTSILNMGQNINELQYITSTNIGVVEKYFEMNDLFINPTKTHCIFFQTKQCRQDYKYKILVKNMEIENVNSINFLGVEIDSTLSWDVYIDRTCSRISRNLFLLNRLAKLLDLKGRRMLYYGLIFPFLSYGIVVWGNSAKALTKRIFILQKRAVRYTAGLKPLESCRDSFIQLKILTLYSMYIFQTILYATNKCNCTVNKQVHTHNTRNKNDYHKWVHNLELYNSKPSVAGCIFYNKLPNSIKQLDNKNQFIRELKNLLINRCYYSIDDYMNDKFCNAGQLYMLHVILHYIFCEFVGL</sequence>
<keyword evidence="1" id="KW-1133">Transmembrane helix</keyword>
<dbReference type="Proteomes" id="UP000235965">
    <property type="component" value="Unassembled WGS sequence"/>
</dbReference>
<dbReference type="InterPro" id="IPR043502">
    <property type="entry name" value="DNA/RNA_pol_sf"/>
</dbReference>
<dbReference type="EMBL" id="NEVH01006652">
    <property type="protein sequence ID" value="PNF37364.1"/>
    <property type="molecule type" value="Genomic_DNA"/>
</dbReference>
<dbReference type="PANTHER" id="PTHR33332">
    <property type="entry name" value="REVERSE TRANSCRIPTASE DOMAIN-CONTAINING PROTEIN"/>
    <property type="match status" value="1"/>
</dbReference>
<keyword evidence="1" id="KW-0812">Transmembrane</keyword>
<dbReference type="PROSITE" id="PS50878">
    <property type="entry name" value="RT_POL"/>
    <property type="match status" value="1"/>
</dbReference>
<dbReference type="SUPFAM" id="SSF56672">
    <property type="entry name" value="DNA/RNA polymerases"/>
    <property type="match status" value="1"/>
</dbReference>